<sequence>MDTEELIKRCRSIRLSEEEEGKVTFKRGMKTKGEKILNGCLVRKILLSREVRIERLRSAMQQVWKTSREIKIENLGDNVFMFKFGSNEDKRRILAGGPWYFDRALIVLTKPYGIGDVKKQDFSHASFWVQLHDVPIMCMEKETAAELGGAIGKVEEVEIDSSGECIGKFLRMRISIDITKPLKKLVVLENMENEREDAERNKEEDIPMLVYYERVPDFCFCCGRIGHQYRECAYYKSQSKDELAYGPWLKATTSAEMLKQS</sequence>
<protein>
    <submittedName>
        <fullName evidence="1">Uncharacterized protein</fullName>
    </submittedName>
</protein>
<evidence type="ECO:0000313" key="1">
    <source>
        <dbReference type="EMBL" id="KAH9678149.1"/>
    </source>
</evidence>
<keyword evidence="2" id="KW-1185">Reference proteome</keyword>
<dbReference type="EMBL" id="CM039178">
    <property type="protein sequence ID" value="KAH9678149.1"/>
    <property type="molecule type" value="Genomic_DNA"/>
</dbReference>
<proteinExistence type="predicted"/>
<evidence type="ECO:0000313" key="2">
    <source>
        <dbReference type="Proteomes" id="UP000829398"/>
    </source>
</evidence>
<gene>
    <name evidence="1" type="ORF">KPL71_025606</name>
</gene>
<comment type="caution">
    <text evidence="1">The sequence shown here is derived from an EMBL/GenBank/DDBJ whole genome shotgun (WGS) entry which is preliminary data.</text>
</comment>
<organism evidence="1 2">
    <name type="scientific">Citrus sinensis</name>
    <name type="common">Sweet orange</name>
    <name type="synonym">Citrus aurantium var. sinensis</name>
    <dbReference type="NCBI Taxonomy" id="2711"/>
    <lineage>
        <taxon>Eukaryota</taxon>
        <taxon>Viridiplantae</taxon>
        <taxon>Streptophyta</taxon>
        <taxon>Embryophyta</taxon>
        <taxon>Tracheophyta</taxon>
        <taxon>Spermatophyta</taxon>
        <taxon>Magnoliopsida</taxon>
        <taxon>eudicotyledons</taxon>
        <taxon>Gunneridae</taxon>
        <taxon>Pentapetalae</taxon>
        <taxon>rosids</taxon>
        <taxon>malvids</taxon>
        <taxon>Sapindales</taxon>
        <taxon>Rutaceae</taxon>
        <taxon>Aurantioideae</taxon>
        <taxon>Citrus</taxon>
    </lineage>
</organism>
<accession>A0ACB8HTQ4</accession>
<reference evidence="2" key="1">
    <citation type="journal article" date="2023" name="Hortic. Res.">
        <title>A chromosome-level phased genome enabling allele-level studies in sweet orange: a case study on citrus Huanglongbing tolerance.</title>
        <authorList>
            <person name="Wu B."/>
            <person name="Yu Q."/>
            <person name="Deng Z."/>
            <person name="Duan Y."/>
            <person name="Luo F."/>
            <person name="Gmitter F. Jr."/>
        </authorList>
    </citation>
    <scope>NUCLEOTIDE SEQUENCE [LARGE SCALE GENOMIC DNA]</scope>
    <source>
        <strain evidence="2">cv. Valencia</strain>
    </source>
</reference>
<dbReference type="Proteomes" id="UP000829398">
    <property type="component" value="Chromosome 9"/>
</dbReference>
<name>A0ACB8HTQ4_CITSI</name>